<dbReference type="Gene3D" id="3.20.20.80">
    <property type="entry name" value="Glycosidases"/>
    <property type="match status" value="1"/>
</dbReference>
<dbReference type="SUPFAM" id="SSF51445">
    <property type="entry name" value="(Trans)glycosidases"/>
    <property type="match status" value="1"/>
</dbReference>
<comment type="similarity">
    <text evidence="1">Belongs to the glycosyl hydrolase 5 (cellulase A) family.</text>
</comment>
<dbReference type="PANTHER" id="PTHR35923:SF2">
    <property type="entry name" value="ENDOGLUCANASE"/>
    <property type="match status" value="1"/>
</dbReference>
<keyword evidence="3" id="KW-0136">Cellulose degradation</keyword>
<keyword evidence="2" id="KW-0378">Hydrolase</keyword>
<evidence type="ECO:0000256" key="8">
    <source>
        <dbReference type="SAM" id="SignalP"/>
    </source>
</evidence>
<evidence type="ECO:0000259" key="9">
    <source>
        <dbReference type="Pfam" id="PF00150"/>
    </source>
</evidence>
<evidence type="ECO:0000256" key="5">
    <source>
        <dbReference type="ARBA" id="ARBA00023295"/>
    </source>
</evidence>
<name>A0ABR2YPY6_9CHLO</name>
<evidence type="ECO:0000313" key="11">
    <source>
        <dbReference type="Proteomes" id="UP001491310"/>
    </source>
</evidence>
<evidence type="ECO:0000256" key="3">
    <source>
        <dbReference type="ARBA" id="ARBA00023001"/>
    </source>
</evidence>
<keyword evidence="11" id="KW-1185">Reference proteome</keyword>
<gene>
    <name evidence="10" type="ORF">WJX75_003881</name>
</gene>
<keyword evidence="6" id="KW-0624">Polysaccharide degradation</keyword>
<feature type="region of interest" description="Disordered" evidence="7">
    <location>
        <begin position="786"/>
        <end position="818"/>
    </location>
</feature>
<feature type="compositionally biased region" description="Pro residues" evidence="7">
    <location>
        <begin position="788"/>
        <end position="817"/>
    </location>
</feature>
<evidence type="ECO:0000313" key="10">
    <source>
        <dbReference type="EMBL" id="KAK9908860.1"/>
    </source>
</evidence>
<keyword evidence="5" id="KW-0326">Glycosidase</keyword>
<accession>A0ABR2YPY6</accession>
<evidence type="ECO:0000256" key="4">
    <source>
        <dbReference type="ARBA" id="ARBA00023277"/>
    </source>
</evidence>
<sequence length="936" mass="100338">MASKLSEMLTLSVVILLTASSLTADPSAAPSAAPAASVYRTTIPNTVDSLISQFAAEVYTNNTNANSRHYIESDVPVYVPTINASWHLVDNPPNSTCQVLVQAYLLLASDLTGDSIIGDNPPAVNGNSGVNSAYPVPVNAEAAVNLTVVFTDKPASKRPWELLVKGPNSSSYTATTAANIEAAPEFNAIVRLTSGPKPKIDPTVRGFTFNTSYTIVAADQNALPRKTVLNGVDCTTYIYNNLNQPIRLPQDAIAATEAAIESSQPVSIQDGQILGIDGVPLTIKGVNWFGFETAITVVHGLWQGPTALTQDFQNVALRIKLLGFNTIRLPFSFQVLLNLQPRSFKTQCQPTNWDEIKRSVVPPGVNVSDGAMPPDLPARDPQRVGWCNDPLPDTNVYARFLYFVRFLAANGFYVIIDNHFNVDSLAMDQPDTWVKAWTQLLKDIVADQASSQQVMVDILNEPDSRGLKWQGTSPDMTTLYLQAMDAMYKVSPTTLFLIEGCGQLGTAMNWGDGYITDATAIRINGISDPNPFFTALLGRPYLNNVVIAPHYYPPSVSTSAPISGPDLYFKMTQSFGYLTMAGYGGHIFPVVIGETGTTMETDADVAFMRDMAAYMRVDDTANDGMHGPIRHMVWWDWNPNSGDTGGLVNDGWTVVLWPKIDYLVKTINLQPWVTLGGPWNEGTKRMNTVSLAISNGGLGIIAAPWTLELQHKGYTSSNKAWNWGSAGGVSVSNGVASGQATVALQPKSANTVSVGANIQSTDEIWFPDTVSVNGAKCTIANALATPAVNPPSPTPAKPSNPSPPPPKPVSSPPPPPAATCDAAVSLGYPWSEGAKRFNTVSLTLSNRGATLIATPYTLEVHYKGYRSAYNAWHWGGPGGLTVSNGVVSGPVTPGWAALQPKSGNKIGVGANIQSADEQWYPVYVTINGAKCNIIKG</sequence>
<dbReference type="InterPro" id="IPR017853">
    <property type="entry name" value="GH"/>
</dbReference>
<feature type="domain" description="Glycoside hydrolase family 5" evidence="9">
    <location>
        <begin position="284"/>
        <end position="641"/>
    </location>
</feature>
<feature type="chain" id="PRO_5045715744" description="Glycoside hydrolase family 5 domain-containing protein" evidence="8">
    <location>
        <begin position="25"/>
        <end position="936"/>
    </location>
</feature>
<dbReference type="EMBL" id="JALJOT010000007">
    <property type="protein sequence ID" value="KAK9908860.1"/>
    <property type="molecule type" value="Genomic_DNA"/>
</dbReference>
<evidence type="ECO:0000256" key="6">
    <source>
        <dbReference type="ARBA" id="ARBA00023326"/>
    </source>
</evidence>
<keyword evidence="4" id="KW-0119">Carbohydrate metabolism</keyword>
<dbReference type="Pfam" id="PF00150">
    <property type="entry name" value="Cellulase"/>
    <property type="match status" value="1"/>
</dbReference>
<proteinExistence type="inferred from homology"/>
<dbReference type="Proteomes" id="UP001491310">
    <property type="component" value="Unassembled WGS sequence"/>
</dbReference>
<evidence type="ECO:0000256" key="7">
    <source>
        <dbReference type="SAM" id="MobiDB-lite"/>
    </source>
</evidence>
<keyword evidence="8" id="KW-0732">Signal</keyword>
<protein>
    <recommendedName>
        <fullName evidence="9">Glycoside hydrolase family 5 domain-containing protein</fullName>
    </recommendedName>
</protein>
<evidence type="ECO:0000256" key="2">
    <source>
        <dbReference type="ARBA" id="ARBA00022801"/>
    </source>
</evidence>
<dbReference type="PANTHER" id="PTHR35923">
    <property type="entry name" value="MAJOR EXTRACELLULAR ENDOGLUCANASE"/>
    <property type="match status" value="1"/>
</dbReference>
<evidence type="ECO:0000256" key="1">
    <source>
        <dbReference type="ARBA" id="ARBA00005641"/>
    </source>
</evidence>
<organism evidence="10 11">
    <name type="scientific">Coccomyxa subellipsoidea</name>
    <dbReference type="NCBI Taxonomy" id="248742"/>
    <lineage>
        <taxon>Eukaryota</taxon>
        <taxon>Viridiplantae</taxon>
        <taxon>Chlorophyta</taxon>
        <taxon>core chlorophytes</taxon>
        <taxon>Trebouxiophyceae</taxon>
        <taxon>Trebouxiophyceae incertae sedis</taxon>
        <taxon>Coccomyxaceae</taxon>
        <taxon>Coccomyxa</taxon>
    </lineage>
</organism>
<dbReference type="InterPro" id="IPR001547">
    <property type="entry name" value="Glyco_hydro_5"/>
</dbReference>
<reference evidence="10 11" key="1">
    <citation type="journal article" date="2024" name="Nat. Commun.">
        <title>Phylogenomics reveals the evolutionary origins of lichenization in chlorophyte algae.</title>
        <authorList>
            <person name="Puginier C."/>
            <person name="Libourel C."/>
            <person name="Otte J."/>
            <person name="Skaloud P."/>
            <person name="Haon M."/>
            <person name="Grisel S."/>
            <person name="Petersen M."/>
            <person name="Berrin J.G."/>
            <person name="Delaux P.M."/>
            <person name="Dal Grande F."/>
            <person name="Keller J."/>
        </authorList>
    </citation>
    <scope>NUCLEOTIDE SEQUENCE [LARGE SCALE GENOMIC DNA]</scope>
    <source>
        <strain evidence="10 11">SAG 216-7</strain>
    </source>
</reference>
<feature type="signal peptide" evidence="8">
    <location>
        <begin position="1"/>
        <end position="24"/>
    </location>
</feature>
<comment type="caution">
    <text evidence="10">The sequence shown here is derived from an EMBL/GenBank/DDBJ whole genome shotgun (WGS) entry which is preliminary data.</text>
</comment>